<dbReference type="Gene3D" id="3.40.50.620">
    <property type="entry name" value="HUPs"/>
    <property type="match status" value="1"/>
</dbReference>
<reference evidence="4 5" key="1">
    <citation type="submission" date="2019-02" db="EMBL/GenBank/DDBJ databases">
        <title>Deep-cultivation of Planctomycetes and their phenomic and genomic characterization uncovers novel biology.</title>
        <authorList>
            <person name="Wiegand S."/>
            <person name="Jogler M."/>
            <person name="Boedeker C."/>
            <person name="Pinto D."/>
            <person name="Vollmers J."/>
            <person name="Rivas-Marin E."/>
            <person name="Kohn T."/>
            <person name="Peeters S.H."/>
            <person name="Heuer A."/>
            <person name="Rast P."/>
            <person name="Oberbeckmann S."/>
            <person name="Bunk B."/>
            <person name="Jeske O."/>
            <person name="Meyerdierks A."/>
            <person name="Storesund J.E."/>
            <person name="Kallscheuer N."/>
            <person name="Luecker S."/>
            <person name="Lage O.M."/>
            <person name="Pohl T."/>
            <person name="Merkel B.J."/>
            <person name="Hornburger P."/>
            <person name="Mueller R.-W."/>
            <person name="Bruemmer F."/>
            <person name="Labrenz M."/>
            <person name="Spormann A.M."/>
            <person name="Op den Camp H."/>
            <person name="Overmann J."/>
            <person name="Amann R."/>
            <person name="Jetten M.S.M."/>
            <person name="Mascher T."/>
            <person name="Medema M.H."/>
            <person name="Devos D.P."/>
            <person name="Kaster A.-K."/>
            <person name="Ovreas L."/>
            <person name="Rohde M."/>
            <person name="Galperin M.Y."/>
            <person name="Jogler C."/>
        </authorList>
    </citation>
    <scope>NUCLEOTIDE SEQUENCE [LARGE SCALE GENOMIC DNA]</scope>
    <source>
        <strain evidence="4 5">HG15A2</strain>
    </source>
</reference>
<dbReference type="CDD" id="cd00293">
    <property type="entry name" value="USP-like"/>
    <property type="match status" value="1"/>
</dbReference>
<dbReference type="OrthoDB" id="9788959at2"/>
<feature type="region of interest" description="Disordered" evidence="2">
    <location>
        <begin position="144"/>
        <end position="178"/>
    </location>
</feature>
<dbReference type="KEGG" id="amob:HG15A2_35840"/>
<dbReference type="Proteomes" id="UP000319852">
    <property type="component" value="Chromosome"/>
</dbReference>
<dbReference type="PANTHER" id="PTHR46268">
    <property type="entry name" value="STRESS RESPONSE PROTEIN NHAX"/>
    <property type="match status" value="1"/>
</dbReference>
<proteinExistence type="inferred from homology"/>
<comment type="similarity">
    <text evidence="1">Belongs to the universal stress protein A family.</text>
</comment>
<dbReference type="InterPro" id="IPR006015">
    <property type="entry name" value="Universal_stress_UspA"/>
</dbReference>
<evidence type="ECO:0000313" key="4">
    <source>
        <dbReference type="EMBL" id="QDT00248.1"/>
    </source>
</evidence>
<sequence length="178" mass="19218">MNIIKILLPTDFSESSKAALGYASTLAAETGAKLIIAHVFNDTPIYLAGYAGMATMPDYSPEVERANRKLLEQVQPTKSNVQVEHRFLNGPPEKEIVGLADREQVDLIVMGTHGRTGLSRLLMGSIAEGVLRNAKCPVLTVKQPTPAEASEEGSKKSEAEQEQATHRGPGIESKLSLH</sequence>
<dbReference type="EMBL" id="CP036263">
    <property type="protein sequence ID" value="QDT00248.1"/>
    <property type="molecule type" value="Genomic_DNA"/>
</dbReference>
<gene>
    <name evidence="4" type="ORF">HG15A2_35840</name>
</gene>
<dbReference type="PANTHER" id="PTHR46268:SF6">
    <property type="entry name" value="UNIVERSAL STRESS PROTEIN UP12"/>
    <property type="match status" value="1"/>
</dbReference>
<evidence type="ECO:0000256" key="1">
    <source>
        <dbReference type="ARBA" id="ARBA00008791"/>
    </source>
</evidence>
<organism evidence="4 5">
    <name type="scientific">Adhaeretor mobilis</name>
    <dbReference type="NCBI Taxonomy" id="1930276"/>
    <lineage>
        <taxon>Bacteria</taxon>
        <taxon>Pseudomonadati</taxon>
        <taxon>Planctomycetota</taxon>
        <taxon>Planctomycetia</taxon>
        <taxon>Pirellulales</taxon>
        <taxon>Lacipirellulaceae</taxon>
        <taxon>Adhaeretor</taxon>
    </lineage>
</organism>
<dbReference type="Pfam" id="PF00582">
    <property type="entry name" value="Usp"/>
    <property type="match status" value="1"/>
</dbReference>
<dbReference type="PRINTS" id="PR01438">
    <property type="entry name" value="UNVRSLSTRESS"/>
</dbReference>
<accession>A0A517MZM4</accession>
<dbReference type="SUPFAM" id="SSF52402">
    <property type="entry name" value="Adenine nucleotide alpha hydrolases-like"/>
    <property type="match status" value="1"/>
</dbReference>
<evidence type="ECO:0000259" key="3">
    <source>
        <dbReference type="Pfam" id="PF00582"/>
    </source>
</evidence>
<dbReference type="RefSeq" id="WP_145061624.1">
    <property type="nucleotide sequence ID" value="NZ_CP036263.1"/>
</dbReference>
<name>A0A517MZM4_9BACT</name>
<feature type="domain" description="UspA" evidence="3">
    <location>
        <begin position="5"/>
        <end position="142"/>
    </location>
</feature>
<protein>
    <recommendedName>
        <fullName evidence="3">UspA domain-containing protein</fullName>
    </recommendedName>
</protein>
<dbReference type="InterPro" id="IPR006016">
    <property type="entry name" value="UspA"/>
</dbReference>
<evidence type="ECO:0000313" key="5">
    <source>
        <dbReference type="Proteomes" id="UP000319852"/>
    </source>
</evidence>
<feature type="compositionally biased region" description="Basic and acidic residues" evidence="2">
    <location>
        <begin position="152"/>
        <end position="165"/>
    </location>
</feature>
<dbReference type="InterPro" id="IPR014729">
    <property type="entry name" value="Rossmann-like_a/b/a_fold"/>
</dbReference>
<keyword evidence="5" id="KW-1185">Reference proteome</keyword>
<dbReference type="AlphaFoldDB" id="A0A517MZM4"/>
<evidence type="ECO:0000256" key="2">
    <source>
        <dbReference type="SAM" id="MobiDB-lite"/>
    </source>
</evidence>